<dbReference type="Gene3D" id="1.25.40.10">
    <property type="entry name" value="Tetratricopeptide repeat domain"/>
    <property type="match status" value="2"/>
</dbReference>
<dbReference type="SUPFAM" id="SSF48452">
    <property type="entry name" value="TPR-like"/>
    <property type="match status" value="1"/>
</dbReference>
<dbReference type="PANTHER" id="PTHR44943">
    <property type="entry name" value="CELLULOSE SYNTHASE OPERON PROTEIN C"/>
    <property type="match status" value="1"/>
</dbReference>
<dbReference type="Pfam" id="PF21545">
    <property type="entry name" value="T7SS_EccA1_N"/>
    <property type="match status" value="1"/>
</dbReference>
<feature type="repeat" description="TPR" evidence="3">
    <location>
        <begin position="80"/>
        <end position="113"/>
    </location>
</feature>
<evidence type="ECO:0000256" key="3">
    <source>
        <dbReference type="PROSITE-ProRule" id="PRU00339"/>
    </source>
</evidence>
<reference evidence="6 7" key="1">
    <citation type="journal article" date="2015" name="Microbiome">
        <title>Genomic resolution of linkages in carbon, nitrogen, and sulfur cycling among widespread estuary sediment bacteria.</title>
        <authorList>
            <person name="Baker B.J."/>
            <person name="Lazar C.S."/>
            <person name="Teske A.P."/>
            <person name="Dick G.J."/>
        </authorList>
    </citation>
    <scope>NUCLEOTIDE SEQUENCE [LARGE SCALE GENOMIC DNA]</scope>
    <source>
        <strain evidence="6">SM23_60</strain>
    </source>
</reference>
<proteinExistence type="predicted"/>
<dbReference type="InterPro" id="IPR049078">
    <property type="entry name" value="T7SS_EccA1-like_N"/>
</dbReference>
<protein>
    <recommendedName>
        <fullName evidence="5">ESX-1 secretion system protein EccA1-like N-terminal domain-containing protein</fullName>
    </recommendedName>
</protein>
<name>A0A0S8G5Q5_UNCW3</name>
<keyword evidence="4" id="KW-1133">Transmembrane helix</keyword>
<dbReference type="SMART" id="SM00028">
    <property type="entry name" value="TPR"/>
    <property type="match status" value="3"/>
</dbReference>
<dbReference type="InterPro" id="IPR011990">
    <property type="entry name" value="TPR-like_helical_dom_sf"/>
</dbReference>
<feature type="transmembrane region" description="Helical" evidence="4">
    <location>
        <begin position="12"/>
        <end position="32"/>
    </location>
</feature>
<accession>A0A0S8G5Q5</accession>
<evidence type="ECO:0000259" key="5">
    <source>
        <dbReference type="Pfam" id="PF21545"/>
    </source>
</evidence>
<feature type="domain" description="ESX-1 secretion system protein EccA1-like N-terminal" evidence="5">
    <location>
        <begin position="44"/>
        <end position="190"/>
    </location>
</feature>
<keyword evidence="4" id="KW-0472">Membrane</keyword>
<sequence>MEKAIRFIVRHRETSIFVGVVIIIGIGLLIYVNSRGAQRQPEAEMLYTQAIGLINMRRYDEAENILTELTTRFSQTRPGKVGYYYLGVLYFYTGRFQQALDNYDEFLQREKNDYVLVPAALLGAGGAAEGLKDYERALEYYERASKDEESPFYDLAMLSYGRTKGILGDKEAAREILEQLLEQQPPQNIAADAKFYIGFFNE</sequence>
<evidence type="ECO:0000256" key="2">
    <source>
        <dbReference type="ARBA" id="ARBA00022803"/>
    </source>
</evidence>
<keyword evidence="1" id="KW-0677">Repeat</keyword>
<dbReference type="AlphaFoldDB" id="A0A0S8G5Q5"/>
<keyword evidence="2 3" id="KW-0802">TPR repeat</keyword>
<dbReference type="EMBL" id="LJUO01000173">
    <property type="protein sequence ID" value="KPK68359.1"/>
    <property type="molecule type" value="Genomic_DNA"/>
</dbReference>
<keyword evidence="4" id="KW-0812">Transmembrane</keyword>
<dbReference type="InterPro" id="IPR051685">
    <property type="entry name" value="Ycf3/AcsC/BcsC/TPR_MFPF"/>
</dbReference>
<dbReference type="PROSITE" id="PS50005">
    <property type="entry name" value="TPR"/>
    <property type="match status" value="1"/>
</dbReference>
<evidence type="ECO:0000313" key="7">
    <source>
        <dbReference type="Proteomes" id="UP000051096"/>
    </source>
</evidence>
<dbReference type="InterPro" id="IPR019734">
    <property type="entry name" value="TPR_rpt"/>
</dbReference>
<organism evidence="6 7">
    <name type="scientific">candidate division WOR_3 bacterium SM23_60</name>
    <dbReference type="NCBI Taxonomy" id="1703780"/>
    <lineage>
        <taxon>Bacteria</taxon>
        <taxon>Bacteria division WOR-3</taxon>
    </lineage>
</organism>
<evidence type="ECO:0000256" key="1">
    <source>
        <dbReference type="ARBA" id="ARBA00022737"/>
    </source>
</evidence>
<evidence type="ECO:0000313" key="6">
    <source>
        <dbReference type="EMBL" id="KPK68359.1"/>
    </source>
</evidence>
<gene>
    <name evidence="6" type="ORF">AMJ87_12055</name>
</gene>
<comment type="caution">
    <text evidence="6">The sequence shown here is derived from an EMBL/GenBank/DDBJ whole genome shotgun (WGS) entry which is preliminary data.</text>
</comment>
<evidence type="ECO:0000256" key="4">
    <source>
        <dbReference type="SAM" id="Phobius"/>
    </source>
</evidence>
<dbReference type="PANTHER" id="PTHR44943:SF8">
    <property type="entry name" value="TPR REPEAT-CONTAINING PROTEIN MJ0263"/>
    <property type="match status" value="1"/>
</dbReference>
<dbReference type="Proteomes" id="UP000051096">
    <property type="component" value="Unassembled WGS sequence"/>
</dbReference>